<dbReference type="EMBL" id="JBHULZ010000023">
    <property type="protein sequence ID" value="MFD2697463.1"/>
    <property type="molecule type" value="Genomic_DNA"/>
</dbReference>
<accession>A0ABW5SD88</accession>
<organism evidence="2 3">
    <name type="scientific">Mesonia sediminis</name>
    <dbReference type="NCBI Taxonomy" id="1703946"/>
    <lineage>
        <taxon>Bacteria</taxon>
        <taxon>Pseudomonadati</taxon>
        <taxon>Bacteroidota</taxon>
        <taxon>Flavobacteriia</taxon>
        <taxon>Flavobacteriales</taxon>
        <taxon>Flavobacteriaceae</taxon>
        <taxon>Mesonia</taxon>
    </lineage>
</organism>
<reference evidence="3" key="1">
    <citation type="journal article" date="2019" name="Int. J. Syst. Evol. Microbiol.">
        <title>The Global Catalogue of Microorganisms (GCM) 10K type strain sequencing project: providing services to taxonomists for standard genome sequencing and annotation.</title>
        <authorList>
            <consortium name="The Broad Institute Genomics Platform"/>
            <consortium name="The Broad Institute Genome Sequencing Center for Infectious Disease"/>
            <person name="Wu L."/>
            <person name="Ma J."/>
        </authorList>
    </citation>
    <scope>NUCLEOTIDE SEQUENCE [LARGE SCALE GENOMIC DNA]</scope>
    <source>
        <strain evidence="3">KCTC 42255</strain>
    </source>
</reference>
<evidence type="ECO:0000313" key="2">
    <source>
        <dbReference type="EMBL" id="MFD2697463.1"/>
    </source>
</evidence>
<dbReference type="Proteomes" id="UP001597357">
    <property type="component" value="Unassembled WGS sequence"/>
</dbReference>
<name>A0ABW5SD88_9FLAO</name>
<protein>
    <recommendedName>
        <fullName evidence="4">GLPGLI family protein</fullName>
    </recommendedName>
</protein>
<keyword evidence="3" id="KW-1185">Reference proteome</keyword>
<comment type="caution">
    <text evidence="2">The sequence shown here is derived from an EMBL/GenBank/DDBJ whole genome shotgun (WGS) entry which is preliminary data.</text>
</comment>
<feature type="signal peptide" evidence="1">
    <location>
        <begin position="1"/>
        <end position="18"/>
    </location>
</feature>
<sequence>MKKILLILILLYSNSTICQNTIELIAYNCIKDRESDRDISEIKFEILTNHKVISQTTKSKFDLFRLQTSANEVKIEYNNIYNQKKDTTFLITPKTRKLFLCVEKMKDYEIKTFIEKSLEENKNWKLKLSGGSCFVYTDTEIKIIPNKNDAILKYKYTEERNGKKIKEKKVIKLDKNDLDNLIMFEKKLRLLNSAMRRCAPGTYYYLSLGNETIEIKDETCVGIFEGYISKIIERNN</sequence>
<dbReference type="RefSeq" id="WP_379045358.1">
    <property type="nucleotide sequence ID" value="NZ_JBHULZ010000023.1"/>
</dbReference>
<keyword evidence="1" id="KW-0732">Signal</keyword>
<proteinExistence type="predicted"/>
<gene>
    <name evidence="2" type="ORF">ACFSQ0_05630</name>
</gene>
<evidence type="ECO:0000256" key="1">
    <source>
        <dbReference type="SAM" id="SignalP"/>
    </source>
</evidence>
<feature type="chain" id="PRO_5046008795" description="GLPGLI family protein" evidence="1">
    <location>
        <begin position="19"/>
        <end position="236"/>
    </location>
</feature>
<evidence type="ECO:0008006" key="4">
    <source>
        <dbReference type="Google" id="ProtNLM"/>
    </source>
</evidence>
<evidence type="ECO:0000313" key="3">
    <source>
        <dbReference type="Proteomes" id="UP001597357"/>
    </source>
</evidence>